<keyword evidence="5" id="KW-1185">Reference proteome</keyword>
<dbReference type="STRING" id="240159.A0A4U5UWP1"/>
<feature type="signal peptide" evidence="2">
    <location>
        <begin position="1"/>
        <end position="19"/>
    </location>
</feature>
<evidence type="ECO:0000256" key="1">
    <source>
        <dbReference type="ARBA" id="ARBA00022729"/>
    </source>
</evidence>
<evidence type="ECO:0000256" key="2">
    <source>
        <dbReference type="SAM" id="SignalP"/>
    </source>
</evidence>
<dbReference type="Gene3D" id="2.10.60.10">
    <property type="entry name" value="CD59"/>
    <property type="match status" value="1"/>
</dbReference>
<evidence type="ECO:0000259" key="3">
    <source>
        <dbReference type="Pfam" id="PF00021"/>
    </source>
</evidence>
<evidence type="ECO:0000313" key="5">
    <source>
        <dbReference type="Proteomes" id="UP000298787"/>
    </source>
</evidence>
<evidence type="ECO:0000313" key="4">
    <source>
        <dbReference type="EMBL" id="TKS79529.1"/>
    </source>
</evidence>
<dbReference type="InterPro" id="IPR018363">
    <property type="entry name" value="CD59_antigen_CS"/>
</dbReference>
<dbReference type="InterPro" id="IPR016054">
    <property type="entry name" value="LY6_UPA_recep-like"/>
</dbReference>
<proteinExistence type="predicted"/>
<reference evidence="4 5" key="1">
    <citation type="submission" date="2019-01" db="EMBL/GenBank/DDBJ databases">
        <title>Genome Assembly of Collichthys lucidus.</title>
        <authorList>
            <person name="Cai M."/>
            <person name="Xiao S."/>
        </authorList>
    </citation>
    <scope>NUCLEOTIDE SEQUENCE [LARGE SCALE GENOMIC DNA]</scope>
    <source>
        <strain evidence="4">JT15FE1705JMU</strain>
        <tissue evidence="4">Muscle</tissue>
    </source>
</reference>
<dbReference type="Proteomes" id="UP000298787">
    <property type="component" value="Chromosome 12"/>
</dbReference>
<gene>
    <name evidence="4" type="ORF">D9C73_014241</name>
</gene>
<name>A0A4U5UWP1_COLLU</name>
<dbReference type="SUPFAM" id="SSF57302">
    <property type="entry name" value="Snake toxin-like"/>
    <property type="match status" value="1"/>
</dbReference>
<dbReference type="CDD" id="cd23611">
    <property type="entry name" value="TFP_LU_ECD_THFP5"/>
    <property type="match status" value="1"/>
</dbReference>
<dbReference type="InterPro" id="IPR045860">
    <property type="entry name" value="Snake_toxin-like_sf"/>
</dbReference>
<dbReference type="PROSITE" id="PS00983">
    <property type="entry name" value="LY6_UPAR"/>
    <property type="match status" value="1"/>
</dbReference>
<dbReference type="GO" id="GO:0098552">
    <property type="term" value="C:side of membrane"/>
    <property type="evidence" value="ECO:0007669"/>
    <property type="project" value="UniProtKB-KW"/>
</dbReference>
<dbReference type="AlphaFoldDB" id="A0A4U5UWP1"/>
<feature type="domain" description="UPAR/Ly6" evidence="3">
    <location>
        <begin position="19"/>
        <end position="91"/>
    </location>
</feature>
<dbReference type="Pfam" id="PF00021">
    <property type="entry name" value="UPAR_LY6"/>
    <property type="match status" value="1"/>
</dbReference>
<accession>A0A4U5UWP1</accession>
<protein>
    <recommendedName>
        <fullName evidence="3">UPAR/Ly6 domain-containing protein</fullName>
    </recommendedName>
</protein>
<sequence>MKLLVLALSVALLFTAGETLRCHRCVSQKAGGECELTEETCKPEKNGCAAAKFLRAPFGQYQKCMALSDCQMLKMNNYVDIKCCSDDLCNTF</sequence>
<keyword evidence="1 2" id="KW-0732">Signal</keyword>
<organism evidence="4 5">
    <name type="scientific">Collichthys lucidus</name>
    <name type="common">Big head croaker</name>
    <name type="synonym">Sciaena lucida</name>
    <dbReference type="NCBI Taxonomy" id="240159"/>
    <lineage>
        <taxon>Eukaryota</taxon>
        <taxon>Metazoa</taxon>
        <taxon>Chordata</taxon>
        <taxon>Craniata</taxon>
        <taxon>Vertebrata</taxon>
        <taxon>Euteleostomi</taxon>
        <taxon>Actinopterygii</taxon>
        <taxon>Neopterygii</taxon>
        <taxon>Teleostei</taxon>
        <taxon>Neoteleostei</taxon>
        <taxon>Acanthomorphata</taxon>
        <taxon>Eupercaria</taxon>
        <taxon>Sciaenidae</taxon>
        <taxon>Collichthys</taxon>
    </lineage>
</organism>
<dbReference type="EMBL" id="CM014089">
    <property type="protein sequence ID" value="TKS79529.1"/>
    <property type="molecule type" value="Genomic_DNA"/>
</dbReference>
<feature type="chain" id="PRO_5020189237" description="UPAR/Ly6 domain-containing protein" evidence="2">
    <location>
        <begin position="20"/>
        <end position="92"/>
    </location>
</feature>